<name>A0ABY1QNL3_9BACT</name>
<accession>A0ABY1QNL3</accession>
<gene>
    <name evidence="1" type="ORF">SAMN06265222_117136</name>
</gene>
<protein>
    <submittedName>
        <fullName evidence="1">Uncharacterized protein</fullName>
    </submittedName>
</protein>
<comment type="caution">
    <text evidence="1">The sequence shown here is derived from an EMBL/GenBank/DDBJ whole genome shotgun (WGS) entry which is preliminary data.</text>
</comment>
<sequence>MSNLDWSKFAQLTGAPTDNWERLCRALIRRNFAHAGTFAALKNQPGVEFHLRLLRDCSLGKAGTWHGWQAKWFELRQDGRMRANQREKVEKSLRTTKEHLPDLTHWYLWTPQTLAKEDQMWFRELISSFEMELWTEDNVCDLLVGEAAILRETYFGELVYDEQRLCLLHDCATAPIRDKWIPKLHVSVDVEEQFSRTLLRPGSLASEQKLVKELHRCVNALRCPHDGIDTDQESTLQTLANELHALQENLEATILACDKGHFSVVADAMTECADNRQSADAFHRLSRKLRAKSLPVSLVLSQALIVRQQAFDAMEDISRLLRTNFVAILGGKGAGKTFLSAELTKPNESNPAGVLLLANKLGQKGTINDLVRHLPKAGTNHFDELLESVNAAGERSGIRIPVLIDGLNESDDPRDWKGLLASMMPVLERLNHVVLAVTLRGYVSEQCLPDDAEKIDLSGFENCIEHAVDVYFDYYHISVDHVRIPSRRFAFPLFLRFFCEATNPTRKETVKVESVPKTVNAVFQIYRNTTAQRIADRIGWRAEDVVSAVRKLAMELWDTNRRMLPFDRVRELLREQPGKWDGTITQALEQEGIVFRDQTRGEKEEAGITFDGFAGFCIADAIIKGKDETELLAFCQAEDVQQKFSGAYQVSHPFSRDILSALTALIPASYYGVHAWTQMQDDARKVCLVEAANGDRQFLDAGTLSELQDLARRDNSLYVRLHETAIESRHPLNAEFLDQTLLAMDLADRDLVWTEWLRRNGQALVSQNTVRLRRFRLSEEISSERARLLLLWNKWLLASTVYELRDSATETIVHVGKQHPSLVLDECLRSLSLNDQSIAARLFTSVYGVCLASQTLPLEFVSCLDEFLKKLASEFNNDTCSPCFSHWEVREAIRDTVGFAVKFSLEVPAELRDAYTSAGHRFSVPFSALPDVVYEHAVGDHSIGMDFENYTVGRLFRDRRNYDYSHAAYSDSVTRIRRHAWWLGLSRSEFSAIDDEIGGMRYDRYDKRPDVERYAKKYGWIAFYNEVGRLDANGSLMPGDRDSLGVPGPEIDPSFPQEPPPLPLEIPTWSQLGSDDGDEKWMGSQPVPLPDDLWQTDSLHKQSGPWLLAHGWLNSRCDETHREIFSFIRTCLVPTGLVPSFVQAIESKEYLGNFYLPDEPYDYCMYAAETPWSDRFENRDDWEYDSRYSDTVLSPEGVSIPLEILTHRYQFEGKRVGNVVASGYSMPSRDFAHEFGLTGLLSHLFQRDPSKRLASLTLSAPNGFSDGNLCYIREDLVRQYASSNSCGIVQIAWGERNILRSSLQDRERPDWLRQIHSTYGHIWRNVRVVLDM</sequence>
<keyword evidence="2" id="KW-1185">Reference proteome</keyword>
<reference evidence="1 2" key="1">
    <citation type="submission" date="2017-05" db="EMBL/GenBank/DDBJ databases">
        <authorList>
            <person name="Varghese N."/>
            <person name="Submissions S."/>
        </authorList>
    </citation>
    <scope>NUCLEOTIDE SEQUENCE [LARGE SCALE GENOMIC DNA]</scope>
    <source>
        <strain evidence="1 2">DSM 25457</strain>
    </source>
</reference>
<proteinExistence type="predicted"/>
<dbReference type="RefSeq" id="WP_283434907.1">
    <property type="nucleotide sequence ID" value="NZ_FXUG01000017.1"/>
</dbReference>
<dbReference type="EMBL" id="FXUG01000017">
    <property type="protein sequence ID" value="SMP74438.1"/>
    <property type="molecule type" value="Genomic_DNA"/>
</dbReference>
<evidence type="ECO:0000313" key="1">
    <source>
        <dbReference type="EMBL" id="SMP74438.1"/>
    </source>
</evidence>
<organism evidence="1 2">
    <name type="scientific">Neorhodopirellula lusitana</name>
    <dbReference type="NCBI Taxonomy" id="445327"/>
    <lineage>
        <taxon>Bacteria</taxon>
        <taxon>Pseudomonadati</taxon>
        <taxon>Planctomycetota</taxon>
        <taxon>Planctomycetia</taxon>
        <taxon>Pirellulales</taxon>
        <taxon>Pirellulaceae</taxon>
        <taxon>Neorhodopirellula</taxon>
    </lineage>
</organism>
<dbReference type="Proteomes" id="UP001158067">
    <property type="component" value="Unassembled WGS sequence"/>
</dbReference>
<evidence type="ECO:0000313" key="2">
    <source>
        <dbReference type="Proteomes" id="UP001158067"/>
    </source>
</evidence>